<name>A0A0E4GCI2_9FIRM</name>
<keyword evidence="1" id="KW-0812">Transmembrane</keyword>
<keyword evidence="1" id="KW-0472">Membrane</keyword>
<keyword evidence="3" id="KW-1185">Reference proteome</keyword>
<proteinExistence type="predicted"/>
<evidence type="ECO:0000256" key="1">
    <source>
        <dbReference type="SAM" id="Phobius"/>
    </source>
</evidence>
<evidence type="ECO:0000313" key="3">
    <source>
        <dbReference type="Proteomes" id="UP000045545"/>
    </source>
</evidence>
<feature type="transmembrane region" description="Helical" evidence="1">
    <location>
        <begin position="20"/>
        <end position="37"/>
    </location>
</feature>
<keyword evidence="1" id="KW-1133">Transmembrane helix</keyword>
<dbReference type="EMBL" id="CGIH01000031">
    <property type="protein sequence ID" value="CFX81292.1"/>
    <property type="molecule type" value="Genomic_DNA"/>
</dbReference>
<evidence type="ECO:0000313" key="2">
    <source>
        <dbReference type="EMBL" id="CFX81292.1"/>
    </source>
</evidence>
<protein>
    <submittedName>
        <fullName evidence="2">Uncharacterized</fullName>
    </submittedName>
</protein>
<sequence>MRRMGIPCFPPEAKALPYRVLIIWTSFIIRVAATAVLPKDPSPSYRVFSSICDDAVDIVLLVKE</sequence>
<accession>A0A0E4GCI2</accession>
<dbReference type="AlphaFoldDB" id="A0A0E4GCI2"/>
<dbReference type="Proteomes" id="UP000045545">
    <property type="component" value="Unassembled WGS sequence"/>
</dbReference>
<organism evidence="2 3">
    <name type="scientific">Syntrophomonas zehnderi OL-4</name>
    <dbReference type="NCBI Taxonomy" id="690567"/>
    <lineage>
        <taxon>Bacteria</taxon>
        <taxon>Bacillati</taxon>
        <taxon>Bacillota</taxon>
        <taxon>Clostridia</taxon>
        <taxon>Eubacteriales</taxon>
        <taxon>Syntrophomonadaceae</taxon>
        <taxon>Syntrophomonas</taxon>
    </lineage>
</organism>
<gene>
    <name evidence="2" type="ORF">1927</name>
</gene>
<reference evidence="2 3" key="1">
    <citation type="submission" date="2015-03" db="EMBL/GenBank/DDBJ databases">
        <authorList>
            <person name="Murphy D."/>
        </authorList>
    </citation>
    <scope>NUCLEOTIDE SEQUENCE [LARGE SCALE GENOMIC DNA]</scope>
    <source>
        <strain evidence="2 3">OL-4</strain>
    </source>
</reference>